<protein>
    <recommendedName>
        <fullName evidence="4">Tetratricopeptide repeat (TPR)-like superfamily protein</fullName>
    </recommendedName>
</protein>
<dbReference type="Pfam" id="PF01535">
    <property type="entry name" value="PPR"/>
    <property type="match status" value="2"/>
</dbReference>
<dbReference type="EMBL" id="BJWL01000011">
    <property type="protein sequence ID" value="GFY96160.1"/>
    <property type="molecule type" value="Genomic_DNA"/>
</dbReference>
<dbReference type="InterPro" id="IPR046960">
    <property type="entry name" value="PPR_At4g14850-like_plant"/>
</dbReference>
<reference evidence="2 3" key="1">
    <citation type="submission" date="2019-07" db="EMBL/GenBank/DDBJ databases">
        <title>De Novo Assembly of kiwifruit Actinidia rufa.</title>
        <authorList>
            <person name="Sugita-Konishi S."/>
            <person name="Sato K."/>
            <person name="Mori E."/>
            <person name="Abe Y."/>
            <person name="Kisaki G."/>
            <person name="Hamano K."/>
            <person name="Suezawa K."/>
            <person name="Otani M."/>
            <person name="Fukuda T."/>
            <person name="Manabe T."/>
            <person name="Gomi K."/>
            <person name="Tabuchi M."/>
            <person name="Akimitsu K."/>
            <person name="Kataoka I."/>
        </authorList>
    </citation>
    <scope>NUCLEOTIDE SEQUENCE [LARGE SCALE GENOMIC DNA]</scope>
    <source>
        <strain evidence="3">cv. Fuchu</strain>
    </source>
</reference>
<dbReference type="OrthoDB" id="185373at2759"/>
<dbReference type="PANTHER" id="PTHR47926:SF342">
    <property type="entry name" value="TETRATRICOPEPTIDE-LIKE HELICAL DOMAIN-CONTAINING PROTEIN-RELATED"/>
    <property type="match status" value="1"/>
</dbReference>
<dbReference type="InterPro" id="IPR011990">
    <property type="entry name" value="TPR-like_helical_dom_sf"/>
</dbReference>
<name>A0A7J0FBT7_9ERIC</name>
<dbReference type="AlphaFoldDB" id="A0A7J0FBT7"/>
<dbReference type="InterPro" id="IPR046848">
    <property type="entry name" value="E_motif"/>
</dbReference>
<evidence type="ECO:0000313" key="3">
    <source>
        <dbReference type="Proteomes" id="UP000585474"/>
    </source>
</evidence>
<dbReference type="InterPro" id="IPR002885">
    <property type="entry name" value="PPR_rpt"/>
</dbReference>
<accession>A0A7J0FBT7</accession>
<dbReference type="GO" id="GO:0009451">
    <property type="term" value="P:RNA modification"/>
    <property type="evidence" value="ECO:0007669"/>
    <property type="project" value="InterPro"/>
</dbReference>
<dbReference type="PANTHER" id="PTHR47926">
    <property type="entry name" value="PENTATRICOPEPTIDE REPEAT-CONTAINING PROTEIN"/>
    <property type="match status" value="1"/>
</dbReference>
<sequence>MRLELEPDHVTVVVMLQVCCSHGSVIEGRRLHGFVIKQRGYCLLEYIDFYISGEDVMEVAKCFNKMHGEVRSSIETLTLVILASAKNRKLLQGEKLHCFASKSGLYNTVLQTSLLDFYAKCGDLDKPAQMFREIPFKNIITWSAMMSLSGLTEGCGVCSSMKWRFGIKHDLNHYTCIVDLLARSGKLNEALAIILKVVAFPDGRIWGALLAASRAHGNPKILEYAAQRLLELEPDNAGYYTLLSNVQELVERWNGVEEVRRSMKNNTI</sequence>
<dbReference type="Gene3D" id="1.25.40.10">
    <property type="entry name" value="Tetratricopeptide repeat domain"/>
    <property type="match status" value="1"/>
</dbReference>
<gene>
    <name evidence="2" type="ORF">Acr_11g0004660</name>
</gene>
<proteinExistence type="predicted"/>
<evidence type="ECO:0008006" key="4">
    <source>
        <dbReference type="Google" id="ProtNLM"/>
    </source>
</evidence>
<organism evidence="2 3">
    <name type="scientific">Actinidia rufa</name>
    <dbReference type="NCBI Taxonomy" id="165716"/>
    <lineage>
        <taxon>Eukaryota</taxon>
        <taxon>Viridiplantae</taxon>
        <taxon>Streptophyta</taxon>
        <taxon>Embryophyta</taxon>
        <taxon>Tracheophyta</taxon>
        <taxon>Spermatophyta</taxon>
        <taxon>Magnoliopsida</taxon>
        <taxon>eudicotyledons</taxon>
        <taxon>Gunneridae</taxon>
        <taxon>Pentapetalae</taxon>
        <taxon>asterids</taxon>
        <taxon>Ericales</taxon>
        <taxon>Actinidiaceae</taxon>
        <taxon>Actinidia</taxon>
    </lineage>
</organism>
<dbReference type="Pfam" id="PF20431">
    <property type="entry name" value="E_motif"/>
    <property type="match status" value="1"/>
</dbReference>
<evidence type="ECO:0000256" key="1">
    <source>
        <dbReference type="ARBA" id="ARBA00022737"/>
    </source>
</evidence>
<comment type="caution">
    <text evidence="2">The sequence shown here is derived from an EMBL/GenBank/DDBJ whole genome shotgun (WGS) entry which is preliminary data.</text>
</comment>
<keyword evidence="3" id="KW-1185">Reference proteome</keyword>
<evidence type="ECO:0000313" key="2">
    <source>
        <dbReference type="EMBL" id="GFY96160.1"/>
    </source>
</evidence>
<dbReference type="GO" id="GO:0003723">
    <property type="term" value="F:RNA binding"/>
    <property type="evidence" value="ECO:0007669"/>
    <property type="project" value="InterPro"/>
</dbReference>
<keyword evidence="1" id="KW-0677">Repeat</keyword>
<dbReference type="Proteomes" id="UP000585474">
    <property type="component" value="Unassembled WGS sequence"/>
</dbReference>